<dbReference type="Proteomes" id="UP000028401">
    <property type="component" value="Unassembled WGS sequence"/>
</dbReference>
<proteinExistence type="predicted"/>
<feature type="transmembrane region" description="Helical" evidence="1">
    <location>
        <begin position="83"/>
        <end position="102"/>
    </location>
</feature>
<dbReference type="EMBL" id="AZSI01000002">
    <property type="protein sequence ID" value="KEY63777.1"/>
    <property type="molecule type" value="Genomic_DNA"/>
</dbReference>
<feature type="transmembrane region" description="Helical" evidence="1">
    <location>
        <begin position="56"/>
        <end position="76"/>
    </location>
</feature>
<evidence type="ECO:0000313" key="3">
    <source>
        <dbReference type="Proteomes" id="UP000028401"/>
    </source>
</evidence>
<feature type="transmembrane region" description="Helical" evidence="1">
    <location>
        <begin position="108"/>
        <end position="125"/>
    </location>
</feature>
<keyword evidence="1" id="KW-1133">Transmembrane helix</keyword>
<dbReference type="RefSeq" id="WP_042747572.1">
    <property type="nucleotide sequence ID" value="NZ_AZSI01000002.1"/>
</dbReference>
<gene>
    <name evidence="2" type="ORF">U725_00099</name>
</gene>
<accession>A0A084AEP8</accession>
<sequence>MLNRTRLLLYVNVALFIYSLSEMIKILLVHNNFFSQFFNNLSSNLKSLTDKISSAITSWQSIIYLLIFVLLIFLLLKFWRVTFILLEIILALLIIDYVLLFVQHQVGFENLFIIAVMVVTLMNIWQTSKDSNLL</sequence>
<protein>
    <submittedName>
        <fullName evidence="2">Uncharacterized protein</fullName>
    </submittedName>
</protein>
<keyword evidence="1" id="KW-0812">Transmembrane</keyword>
<feature type="transmembrane region" description="Helical" evidence="1">
    <location>
        <begin position="7"/>
        <end position="28"/>
    </location>
</feature>
<name>A0A084AEP8_LACLC</name>
<dbReference type="PATRIC" id="fig|1415168.3.peg.107"/>
<reference evidence="2 3" key="1">
    <citation type="submission" date="2014-06" db="EMBL/GenBank/DDBJ databases">
        <title>Draft genome sequence of the putrescine producing strain Lactococcus lactis subsp cremoris GE214.</title>
        <authorList>
            <person name="Ladero V."/>
            <person name="Linares D.M."/>
            <person name="del Rio B."/>
            <person name="Mayo B."/>
            <person name="Martin M.C."/>
            <person name="Fernandez M."/>
            <person name="Alvarez M.A."/>
        </authorList>
    </citation>
    <scope>NUCLEOTIDE SEQUENCE [LARGE SCALE GENOMIC DNA]</scope>
    <source>
        <strain evidence="2 3">GE214</strain>
    </source>
</reference>
<evidence type="ECO:0000256" key="1">
    <source>
        <dbReference type="SAM" id="Phobius"/>
    </source>
</evidence>
<comment type="caution">
    <text evidence="2">The sequence shown here is derived from an EMBL/GenBank/DDBJ whole genome shotgun (WGS) entry which is preliminary data.</text>
</comment>
<keyword evidence="1" id="KW-0472">Membrane</keyword>
<dbReference type="AlphaFoldDB" id="A0A084AEP8"/>
<evidence type="ECO:0000313" key="2">
    <source>
        <dbReference type="EMBL" id="KEY63777.1"/>
    </source>
</evidence>
<organism evidence="2 3">
    <name type="scientific">Lactococcus cremoris subsp. cremoris GE214</name>
    <dbReference type="NCBI Taxonomy" id="1415168"/>
    <lineage>
        <taxon>Bacteria</taxon>
        <taxon>Bacillati</taxon>
        <taxon>Bacillota</taxon>
        <taxon>Bacilli</taxon>
        <taxon>Lactobacillales</taxon>
        <taxon>Streptococcaceae</taxon>
        <taxon>Lactococcus</taxon>
        <taxon>Lactococcus cremoris subsp. cremoris</taxon>
    </lineage>
</organism>